<feature type="transmembrane region" description="Helical" evidence="1">
    <location>
        <begin position="85"/>
        <end position="109"/>
    </location>
</feature>
<gene>
    <name evidence="3" type="ORF">NOCA2530002</name>
</gene>
<dbReference type="InterPro" id="IPR055648">
    <property type="entry name" value="DUF7224"/>
</dbReference>
<sequence length="412" mass="43358">MRLPVAARRSGVVWFLPLLFAFGSLHSVDALATHSGYAVSDIASSSYVIYVLCPLLAGYAAFASRGWARFHAPLRTSRSGLRVALNAWGSLAFGGVIVVVSTVVLSAWVVPRDRMTWLVLLLDAATVFACVLFGLAAAWALPVVVAAPVVALVTFVWICYLPATGSEFLHYLTPTLTGCCAQSVQPSGVAARSILLIASTVALGVIVMLSPQHWSRRPRWIVGATVLLVLGTAFGLAATSVKLSDEHLLLTTVEPRTGALTCGRTEGVEVCVWPEGKAQAAVIADVAADMNTSLDAWGFPEITEAGNGSQAGERVMVESTPSISSATVGYSLAQGYVRLHLACAQGGRQVIDPRVAFLAMGAGGATANDLAGEFSPDEIAVASGWLERADEGSATSDWFFDERDAGQCRSSR</sequence>
<protein>
    <recommendedName>
        <fullName evidence="2">DUF7224 domain-containing protein</fullName>
    </recommendedName>
</protein>
<feature type="domain" description="DUF7224" evidence="2">
    <location>
        <begin position="270"/>
        <end position="401"/>
    </location>
</feature>
<feature type="transmembrane region" description="Helical" evidence="1">
    <location>
        <begin position="115"/>
        <end position="136"/>
    </location>
</feature>
<dbReference type="AlphaFoldDB" id="A0A2P2C9G2"/>
<evidence type="ECO:0000259" key="2">
    <source>
        <dbReference type="Pfam" id="PF23866"/>
    </source>
</evidence>
<feature type="transmembrane region" description="Helical" evidence="1">
    <location>
        <begin position="46"/>
        <end position="64"/>
    </location>
</feature>
<evidence type="ECO:0000313" key="3">
    <source>
        <dbReference type="EMBL" id="CUR58627.1"/>
    </source>
</evidence>
<keyword evidence="1" id="KW-0472">Membrane</keyword>
<name>A0A2P2C9G2_9ZZZZ</name>
<keyword evidence="1" id="KW-1133">Transmembrane helix</keyword>
<feature type="transmembrane region" description="Helical" evidence="1">
    <location>
        <begin position="221"/>
        <end position="241"/>
    </location>
</feature>
<keyword evidence="1" id="KW-0812">Transmembrane</keyword>
<evidence type="ECO:0000256" key="1">
    <source>
        <dbReference type="SAM" id="Phobius"/>
    </source>
</evidence>
<proteinExistence type="predicted"/>
<dbReference type="Pfam" id="PF23866">
    <property type="entry name" value="DUF7224"/>
    <property type="match status" value="1"/>
</dbReference>
<organism evidence="3">
    <name type="scientific">metagenome</name>
    <dbReference type="NCBI Taxonomy" id="256318"/>
    <lineage>
        <taxon>unclassified sequences</taxon>
        <taxon>metagenomes</taxon>
    </lineage>
</organism>
<reference evidence="3" key="1">
    <citation type="submission" date="2015-08" db="EMBL/GenBank/DDBJ databases">
        <authorList>
            <person name="Babu N.S."/>
            <person name="Beckwith C.J."/>
            <person name="Beseler K.G."/>
            <person name="Brison A."/>
            <person name="Carone J.V."/>
            <person name="Caskin T.P."/>
            <person name="Diamond M."/>
            <person name="Durham M.E."/>
            <person name="Foxe J.M."/>
            <person name="Go M."/>
            <person name="Henderson B.A."/>
            <person name="Jones I.B."/>
            <person name="McGettigan J.A."/>
            <person name="Micheletti S.J."/>
            <person name="Nasrallah M.E."/>
            <person name="Ortiz D."/>
            <person name="Piller C.R."/>
            <person name="Privatt S.R."/>
            <person name="Schneider S.L."/>
            <person name="Sharp S."/>
            <person name="Smith T.C."/>
            <person name="Stanton J.D."/>
            <person name="Ullery H.E."/>
            <person name="Wilson R.J."/>
            <person name="Serrano M.G."/>
            <person name="Buck G."/>
            <person name="Lee V."/>
            <person name="Wang Y."/>
            <person name="Carvalho R."/>
            <person name="Voegtly L."/>
            <person name="Shi R."/>
            <person name="Duckworth R."/>
            <person name="Johnson A."/>
            <person name="Loviza R."/>
            <person name="Walstead R."/>
            <person name="Shah Z."/>
            <person name="Kiflezghi M."/>
            <person name="Wade K."/>
            <person name="Ball S.L."/>
            <person name="Bradley K.W."/>
            <person name="Asai D.J."/>
            <person name="Bowman C.A."/>
            <person name="Russell D.A."/>
            <person name="Pope W.H."/>
            <person name="Jacobs-Sera D."/>
            <person name="Hendrix R.W."/>
            <person name="Hatfull G.F."/>
        </authorList>
    </citation>
    <scope>NUCLEOTIDE SEQUENCE</scope>
</reference>
<feature type="transmembrane region" description="Helical" evidence="1">
    <location>
        <begin position="190"/>
        <end position="209"/>
    </location>
</feature>
<accession>A0A2P2C9G2</accession>
<feature type="transmembrane region" description="Helical" evidence="1">
    <location>
        <begin position="143"/>
        <end position="163"/>
    </location>
</feature>
<dbReference type="EMBL" id="CZKA01000049">
    <property type="protein sequence ID" value="CUR58627.1"/>
    <property type="molecule type" value="Genomic_DNA"/>
</dbReference>